<comment type="caution">
    <text evidence="7">The sequence shown here is derived from an EMBL/GenBank/DDBJ whole genome shotgun (WGS) entry which is preliminary data.</text>
</comment>
<dbReference type="PANTHER" id="PTHR42913">
    <property type="entry name" value="APOPTOSIS-INDUCING FACTOR 1"/>
    <property type="match status" value="1"/>
</dbReference>
<dbReference type="Proteomes" id="UP000176233">
    <property type="component" value="Unassembled WGS sequence"/>
</dbReference>
<dbReference type="SUPFAM" id="SSF51905">
    <property type="entry name" value="FAD/NAD(P)-binding domain"/>
    <property type="match status" value="2"/>
</dbReference>
<keyword evidence="5" id="KW-0560">Oxidoreductase</keyword>
<dbReference type="PANTHER" id="PTHR42913:SF3">
    <property type="entry name" value="64 KDA MITOCHONDRIAL NADH DEHYDROGENASE (EUROFUNG)"/>
    <property type="match status" value="1"/>
</dbReference>
<dbReference type="InterPro" id="IPR051169">
    <property type="entry name" value="NADH-Q_oxidoreductase"/>
</dbReference>
<gene>
    <name evidence="7" type="ORF">A2660_02660</name>
</gene>
<dbReference type="GO" id="GO:0019646">
    <property type="term" value="P:aerobic electron transport chain"/>
    <property type="evidence" value="ECO:0007669"/>
    <property type="project" value="TreeGrafter"/>
</dbReference>
<reference evidence="7 8" key="1">
    <citation type="journal article" date="2016" name="Nat. Commun.">
        <title>Thousands of microbial genomes shed light on interconnected biogeochemical processes in an aquifer system.</title>
        <authorList>
            <person name="Anantharaman K."/>
            <person name="Brown C.T."/>
            <person name="Hug L.A."/>
            <person name="Sharon I."/>
            <person name="Castelle C.J."/>
            <person name="Probst A.J."/>
            <person name="Thomas B.C."/>
            <person name="Singh A."/>
            <person name="Wilkins M.J."/>
            <person name="Karaoz U."/>
            <person name="Brodie E.L."/>
            <person name="Williams K.H."/>
            <person name="Hubbard S.S."/>
            <person name="Banfield J.F."/>
        </authorList>
    </citation>
    <scope>NUCLEOTIDE SEQUENCE [LARGE SCALE GENOMIC DNA]</scope>
</reference>
<organism evidence="7 8">
    <name type="scientific">Candidatus Doudnabacteria bacterium RIFCSPHIGHO2_01_FULL_45_18</name>
    <dbReference type="NCBI Taxonomy" id="1817823"/>
    <lineage>
        <taxon>Bacteria</taxon>
        <taxon>Candidatus Doudnaibacteriota</taxon>
    </lineage>
</organism>
<keyword evidence="3" id="KW-0285">Flavoprotein</keyword>
<evidence type="ECO:0000313" key="7">
    <source>
        <dbReference type="EMBL" id="OGE79974.1"/>
    </source>
</evidence>
<proteinExistence type="inferred from homology"/>
<dbReference type="InterPro" id="IPR036188">
    <property type="entry name" value="FAD/NAD-bd_sf"/>
</dbReference>
<protein>
    <recommendedName>
        <fullName evidence="6">FAD/NAD(P)-binding domain-containing protein</fullName>
    </recommendedName>
</protein>
<evidence type="ECO:0000256" key="5">
    <source>
        <dbReference type="ARBA" id="ARBA00023002"/>
    </source>
</evidence>
<evidence type="ECO:0000256" key="4">
    <source>
        <dbReference type="ARBA" id="ARBA00022827"/>
    </source>
</evidence>
<evidence type="ECO:0000256" key="1">
    <source>
        <dbReference type="ARBA" id="ARBA00001974"/>
    </source>
</evidence>
<dbReference type="GO" id="GO:0003955">
    <property type="term" value="F:NAD(P)H dehydrogenase (quinone) activity"/>
    <property type="evidence" value="ECO:0007669"/>
    <property type="project" value="TreeGrafter"/>
</dbReference>
<name>A0A1F5NR08_9BACT</name>
<evidence type="ECO:0000313" key="8">
    <source>
        <dbReference type="Proteomes" id="UP000176233"/>
    </source>
</evidence>
<dbReference type="AlphaFoldDB" id="A0A1F5NR08"/>
<accession>A0A1F5NR08</accession>
<dbReference type="EMBL" id="MFEJ01000023">
    <property type="protein sequence ID" value="OGE79974.1"/>
    <property type="molecule type" value="Genomic_DNA"/>
</dbReference>
<comment type="similarity">
    <text evidence="2">Belongs to the NADH dehydrogenase family.</text>
</comment>
<keyword evidence="4" id="KW-0274">FAD</keyword>
<evidence type="ECO:0000256" key="3">
    <source>
        <dbReference type="ARBA" id="ARBA00022630"/>
    </source>
</evidence>
<evidence type="ECO:0000256" key="2">
    <source>
        <dbReference type="ARBA" id="ARBA00005272"/>
    </source>
</evidence>
<dbReference type="PRINTS" id="PR00368">
    <property type="entry name" value="FADPNR"/>
</dbReference>
<evidence type="ECO:0000259" key="6">
    <source>
        <dbReference type="Pfam" id="PF07992"/>
    </source>
</evidence>
<feature type="domain" description="FAD/NAD(P)-binding" evidence="6">
    <location>
        <begin position="9"/>
        <end position="326"/>
    </location>
</feature>
<sequence>MKPNQEKKNIVILGGGYAGVRAALDLNNYLHDSSEYEIILIDRQDYQTYYSGLYEAAATEHALVDAKKVKRTVAIPFTEIFSKTRVKVFKAFIDRIDIAEGKVITDSRIMPFDYLVVAMGSVADFYGIPNLDKYGFTLKSLEDAIMIRNRVEELVVKKDSGQIIIGGGGFAGAEFAGELHNLLKHECQQHQKDPNNFKILVVEGGSNFLPGLSDKVSAIISHRTAQMGIEAKFSTLITEAGSGYVILNLKDRMECDLLIWTGGVKSCRLPVLINLERDKKDRTLVEPVLNLKNYPQVFVIGDNACVTDPKTKKATAQTAQEAINQAKYTAKNIYRSITQKPLLPYHAGPVRFIIPVTGKYAVFYTPNLIIAGLAGWVVRKLADLRYFSSILPIFTALKFWLFENKIFMKND</sequence>
<comment type="cofactor">
    <cofactor evidence="1">
        <name>FAD</name>
        <dbReference type="ChEBI" id="CHEBI:57692"/>
    </cofactor>
</comment>
<dbReference type="Gene3D" id="3.50.50.100">
    <property type="match status" value="1"/>
</dbReference>
<dbReference type="InterPro" id="IPR023753">
    <property type="entry name" value="FAD/NAD-binding_dom"/>
</dbReference>
<dbReference type="Pfam" id="PF07992">
    <property type="entry name" value="Pyr_redox_2"/>
    <property type="match status" value="1"/>
</dbReference>